<dbReference type="CDD" id="cd02037">
    <property type="entry name" value="Mrp_NBP35"/>
    <property type="match status" value="1"/>
</dbReference>
<keyword evidence="7 8" id="KW-0411">Iron-sulfur</keyword>
<dbReference type="EMBL" id="JAOVZQ010000001">
    <property type="protein sequence ID" value="MCY0093669.1"/>
    <property type="molecule type" value="Genomic_DNA"/>
</dbReference>
<gene>
    <name evidence="11" type="ORF">OEG82_06505</name>
</gene>
<evidence type="ECO:0000256" key="8">
    <source>
        <dbReference type="HAMAP-Rule" id="MF_02040"/>
    </source>
</evidence>
<dbReference type="SUPFAM" id="SSF52540">
    <property type="entry name" value="P-loop containing nucleoside triphosphate hydrolases"/>
    <property type="match status" value="1"/>
</dbReference>
<dbReference type="InterPro" id="IPR033756">
    <property type="entry name" value="YlxH/NBP35"/>
</dbReference>
<evidence type="ECO:0000256" key="9">
    <source>
        <dbReference type="SAM" id="MobiDB-lite"/>
    </source>
</evidence>
<protein>
    <recommendedName>
        <fullName evidence="8">Iron-sulfur cluster carrier protein</fullName>
    </recommendedName>
</protein>
<evidence type="ECO:0000256" key="4">
    <source>
        <dbReference type="ARBA" id="ARBA00022741"/>
    </source>
</evidence>
<name>A0ABT3YCS4_9HYPH</name>
<accession>A0ABT3YCS4</accession>
<reference evidence="11" key="1">
    <citation type="submission" date="2022-10" db="EMBL/GenBank/DDBJ databases">
        <title>Hoeflea sp. J2-29, isolated from marine algae.</title>
        <authorList>
            <person name="Kristyanto S."/>
            <person name="Kim J.M."/>
            <person name="Jeon C.O."/>
        </authorList>
    </citation>
    <scope>NUCLEOTIDE SEQUENCE</scope>
    <source>
        <strain evidence="11">J2-29</strain>
    </source>
</reference>
<evidence type="ECO:0000256" key="2">
    <source>
        <dbReference type="ARBA" id="ARBA00008205"/>
    </source>
</evidence>
<dbReference type="Pfam" id="PF01883">
    <property type="entry name" value="FeS_assembly_P"/>
    <property type="match status" value="1"/>
</dbReference>
<keyword evidence="6 8" id="KW-0408">Iron</keyword>
<evidence type="ECO:0000256" key="7">
    <source>
        <dbReference type="ARBA" id="ARBA00023014"/>
    </source>
</evidence>
<keyword evidence="4 8" id="KW-0547">Nucleotide-binding</keyword>
<keyword evidence="3 8" id="KW-0479">Metal-binding</keyword>
<dbReference type="SUPFAM" id="SSF117916">
    <property type="entry name" value="Fe-S cluster assembly (FSCA) domain-like"/>
    <property type="match status" value="1"/>
</dbReference>
<dbReference type="Proteomes" id="UP001081283">
    <property type="component" value="Unassembled WGS sequence"/>
</dbReference>
<evidence type="ECO:0000256" key="6">
    <source>
        <dbReference type="ARBA" id="ARBA00023004"/>
    </source>
</evidence>
<feature type="compositionally biased region" description="Pro residues" evidence="9">
    <location>
        <begin position="110"/>
        <end position="124"/>
    </location>
</feature>
<proteinExistence type="inferred from homology"/>
<evidence type="ECO:0000256" key="5">
    <source>
        <dbReference type="ARBA" id="ARBA00022840"/>
    </source>
</evidence>
<evidence type="ECO:0000256" key="1">
    <source>
        <dbReference type="ARBA" id="ARBA00007352"/>
    </source>
</evidence>
<keyword evidence="5 8" id="KW-0067">ATP-binding</keyword>
<dbReference type="InterPro" id="IPR034904">
    <property type="entry name" value="FSCA_dom_sf"/>
</dbReference>
<keyword evidence="8" id="KW-0378">Hydrolase</keyword>
<organism evidence="11 12">
    <name type="scientific">Hoeflea ulvae</name>
    <dbReference type="NCBI Taxonomy" id="2983764"/>
    <lineage>
        <taxon>Bacteria</taxon>
        <taxon>Pseudomonadati</taxon>
        <taxon>Pseudomonadota</taxon>
        <taxon>Alphaproteobacteria</taxon>
        <taxon>Hyphomicrobiales</taxon>
        <taxon>Rhizobiaceae</taxon>
        <taxon>Hoeflea</taxon>
    </lineage>
</organism>
<feature type="region of interest" description="Disordered" evidence="9">
    <location>
        <begin position="85"/>
        <end position="129"/>
    </location>
</feature>
<comment type="similarity">
    <text evidence="2">In the C-terminal section; belongs to the Mrp/NBP35 ATP-binding proteins family.</text>
</comment>
<evidence type="ECO:0000259" key="10">
    <source>
        <dbReference type="Pfam" id="PF01883"/>
    </source>
</evidence>
<dbReference type="InterPro" id="IPR002744">
    <property type="entry name" value="MIP18-like"/>
</dbReference>
<keyword evidence="12" id="KW-1185">Reference proteome</keyword>
<evidence type="ECO:0000313" key="11">
    <source>
        <dbReference type="EMBL" id="MCY0093669.1"/>
    </source>
</evidence>
<dbReference type="HAMAP" id="MF_02040">
    <property type="entry name" value="Mrp_NBP35"/>
    <property type="match status" value="1"/>
</dbReference>
<feature type="domain" description="MIP18 family-like" evidence="10">
    <location>
        <begin position="10"/>
        <end position="80"/>
    </location>
</feature>
<comment type="caution">
    <text evidence="11">The sequence shown here is derived from an EMBL/GenBank/DDBJ whole genome shotgun (WGS) entry which is preliminary data.</text>
</comment>
<dbReference type="Pfam" id="PF10609">
    <property type="entry name" value="ParA"/>
    <property type="match status" value="1"/>
</dbReference>
<evidence type="ECO:0000256" key="3">
    <source>
        <dbReference type="ARBA" id="ARBA00022723"/>
    </source>
</evidence>
<comment type="similarity">
    <text evidence="1">In the N-terminal section; belongs to the MIP18 family.</text>
</comment>
<dbReference type="PANTHER" id="PTHR42961">
    <property type="entry name" value="IRON-SULFUR PROTEIN NUBPL"/>
    <property type="match status" value="1"/>
</dbReference>
<dbReference type="InterPro" id="IPR019591">
    <property type="entry name" value="Mrp/NBP35_ATP-bd"/>
</dbReference>
<dbReference type="GO" id="GO:0005524">
    <property type="term" value="F:ATP binding"/>
    <property type="evidence" value="ECO:0007669"/>
    <property type="project" value="UniProtKB-KW"/>
</dbReference>
<dbReference type="RefSeq" id="WP_267611622.1">
    <property type="nucleotide sequence ID" value="NZ_JAOVZQ010000001.1"/>
</dbReference>
<evidence type="ECO:0000313" key="12">
    <source>
        <dbReference type="Proteomes" id="UP001081283"/>
    </source>
</evidence>
<comment type="subunit">
    <text evidence="8">Homodimer.</text>
</comment>
<dbReference type="InterPro" id="IPR000808">
    <property type="entry name" value="Mrp-like_CS"/>
</dbReference>
<comment type="function">
    <text evidence="8">Binds and transfers iron-sulfur (Fe-S) clusters to target apoproteins. Can hydrolyze ATP.</text>
</comment>
<dbReference type="InterPro" id="IPR027417">
    <property type="entry name" value="P-loop_NTPase"/>
</dbReference>
<dbReference type="InterPro" id="IPR044304">
    <property type="entry name" value="NUBPL-like"/>
</dbReference>
<dbReference type="Gene3D" id="3.30.300.130">
    <property type="entry name" value="Fe-S cluster assembly (FSCA)"/>
    <property type="match status" value="1"/>
</dbReference>
<sequence>MGFAVTIATAQILDQLKRVKGPELIGNIVDLGLVSGIVIEGDQLSFSITVPARLADQLEPLRAAAEKAALASPGVAGAQVTLKVDDTEETASPPPQPVRSAPSVSQSEAIPPPMQKRAPPPTPAPGAKAPVPGIGAIIAVASGKGGVGKSTTSVNIALALQASGLRVGVLDADIYGPSMPRLLGLSGRTQSGENRVLIPFEAFGLKVMSMGFIVEEDTATAWRGPMVMQALTQMLREVAWGELDVLIVDMPPGTGDAQLTLAQNAPLAGAVIVSTPQDLALIDARKGLKMFRKVDVPILGIVENMSYFQCPDCGGRQSVFGHGGARAEAERIGAPFLGEVPLVMAIRATSDGGTPIVVSDPDSEQARIYRDIASAMWTRLTEERILAGGQG</sequence>
<dbReference type="Gene3D" id="3.40.50.300">
    <property type="entry name" value="P-loop containing nucleotide triphosphate hydrolases"/>
    <property type="match status" value="1"/>
</dbReference>
<comment type="similarity">
    <text evidence="8">Belongs to the Mrp/NBP35 ATP-binding proteins family.</text>
</comment>
<dbReference type="PANTHER" id="PTHR42961:SF2">
    <property type="entry name" value="IRON-SULFUR PROTEIN NUBPL"/>
    <property type="match status" value="1"/>
</dbReference>
<feature type="binding site" evidence="8">
    <location>
        <begin position="143"/>
        <end position="150"/>
    </location>
    <ligand>
        <name>ATP</name>
        <dbReference type="ChEBI" id="CHEBI:30616"/>
    </ligand>
</feature>
<dbReference type="PROSITE" id="PS01215">
    <property type="entry name" value="MRP"/>
    <property type="match status" value="1"/>
</dbReference>